<feature type="transmembrane region" description="Helical" evidence="1">
    <location>
        <begin position="70"/>
        <end position="89"/>
    </location>
</feature>
<name>A0A8J3ZJN8_9ACTN</name>
<keyword evidence="1" id="KW-1133">Transmembrane helix</keyword>
<dbReference type="PANTHER" id="PTHR23530:SF1">
    <property type="entry name" value="PERMEASE, MAJOR FACILITATOR SUPERFAMILY-RELATED"/>
    <property type="match status" value="1"/>
</dbReference>
<dbReference type="PANTHER" id="PTHR23530">
    <property type="entry name" value="TRANSPORT PROTEIN-RELATED"/>
    <property type="match status" value="1"/>
</dbReference>
<dbReference type="SUPFAM" id="SSF103473">
    <property type="entry name" value="MFS general substrate transporter"/>
    <property type="match status" value="1"/>
</dbReference>
<keyword evidence="1" id="KW-0472">Membrane</keyword>
<evidence type="ECO:0000313" key="2">
    <source>
        <dbReference type="EMBL" id="GIJ65084.1"/>
    </source>
</evidence>
<feature type="transmembrane region" description="Helical" evidence="1">
    <location>
        <begin position="38"/>
        <end position="63"/>
    </location>
</feature>
<comment type="caution">
    <text evidence="2">The sequence shown here is derived from an EMBL/GenBank/DDBJ whole genome shotgun (WGS) entry which is preliminary data.</text>
</comment>
<dbReference type="EMBL" id="BOPH01000001">
    <property type="protein sequence ID" value="GIJ65084.1"/>
    <property type="molecule type" value="Genomic_DNA"/>
</dbReference>
<evidence type="ECO:0000256" key="1">
    <source>
        <dbReference type="SAM" id="Phobius"/>
    </source>
</evidence>
<sequence length="392" mass="40835">MTDLGTRFVRWTWCRAVLHRGWWLVTSVYLVVDARLSASQLVLIGVAQGIVALVCEVPAGVVADALSRKWSLVVSHLLMGTAMLATGLVTTFGPLLLTQMLWGLSWTFASGADVAWISDELDDPDRVPTVLLRAERAQLTGTVVGLLGIGALAWLTRRDTAIVLAGAAMLLLGGYVATAFRETRFVARRKRILARGISLVRGSRVLLVILAATFVVNGLAGSVGRLYQLRLVDVGLSVDPVLWFTGLGVVTSLAGAAALRLVQPHIEGAHTARRGYAVACLVAGVGVGWLAVAPEEVGGSAAIVLAAGAFPLARGFGVIWVNAHTHGAVRATVHSLFAQADYAGAVVCGLALAAVSDLFLSLVTSGALLVAMGLLVAGGTFGGPKASATRIH</sequence>
<dbReference type="InterPro" id="IPR053160">
    <property type="entry name" value="MFS_DHA3_Transporter"/>
</dbReference>
<feature type="transmembrane region" description="Helical" evidence="1">
    <location>
        <begin position="161"/>
        <end position="180"/>
    </location>
</feature>
<feature type="transmembrane region" description="Helical" evidence="1">
    <location>
        <begin position="333"/>
        <end position="353"/>
    </location>
</feature>
<reference evidence="2" key="1">
    <citation type="submission" date="2021-01" db="EMBL/GenBank/DDBJ databases">
        <title>Whole genome shotgun sequence of Virgisporangium ochraceum NBRC 16418.</title>
        <authorList>
            <person name="Komaki H."/>
            <person name="Tamura T."/>
        </authorList>
    </citation>
    <scope>NUCLEOTIDE SEQUENCE</scope>
    <source>
        <strain evidence="2">NBRC 16418</strain>
    </source>
</reference>
<dbReference type="InterPro" id="IPR036259">
    <property type="entry name" value="MFS_trans_sf"/>
</dbReference>
<dbReference type="Proteomes" id="UP000635606">
    <property type="component" value="Unassembled WGS sequence"/>
</dbReference>
<accession>A0A8J3ZJN8</accession>
<proteinExistence type="predicted"/>
<keyword evidence="1" id="KW-0812">Transmembrane</keyword>
<gene>
    <name evidence="2" type="ORF">Voc01_000010</name>
</gene>
<evidence type="ECO:0008006" key="4">
    <source>
        <dbReference type="Google" id="ProtNLM"/>
    </source>
</evidence>
<feature type="transmembrane region" description="Helical" evidence="1">
    <location>
        <begin position="241"/>
        <end position="262"/>
    </location>
</feature>
<dbReference type="CDD" id="cd06174">
    <property type="entry name" value="MFS"/>
    <property type="match status" value="1"/>
</dbReference>
<evidence type="ECO:0000313" key="3">
    <source>
        <dbReference type="Proteomes" id="UP000635606"/>
    </source>
</evidence>
<feature type="transmembrane region" description="Helical" evidence="1">
    <location>
        <begin position="298"/>
        <end position="321"/>
    </location>
</feature>
<dbReference type="RefSeq" id="WP_203925102.1">
    <property type="nucleotide sequence ID" value="NZ_BOPH01000001.1"/>
</dbReference>
<dbReference type="Gene3D" id="1.20.1250.20">
    <property type="entry name" value="MFS general substrate transporter like domains"/>
    <property type="match status" value="1"/>
</dbReference>
<feature type="transmembrane region" description="Helical" evidence="1">
    <location>
        <begin position="274"/>
        <end position="292"/>
    </location>
</feature>
<dbReference type="AlphaFoldDB" id="A0A8J3ZJN8"/>
<organism evidence="2 3">
    <name type="scientific">Virgisporangium ochraceum</name>
    <dbReference type="NCBI Taxonomy" id="65505"/>
    <lineage>
        <taxon>Bacteria</taxon>
        <taxon>Bacillati</taxon>
        <taxon>Actinomycetota</taxon>
        <taxon>Actinomycetes</taxon>
        <taxon>Micromonosporales</taxon>
        <taxon>Micromonosporaceae</taxon>
        <taxon>Virgisporangium</taxon>
    </lineage>
</organism>
<feature type="transmembrane region" description="Helical" evidence="1">
    <location>
        <begin position="201"/>
        <end position="221"/>
    </location>
</feature>
<feature type="transmembrane region" description="Helical" evidence="1">
    <location>
        <begin position="137"/>
        <end position="155"/>
    </location>
</feature>
<keyword evidence="3" id="KW-1185">Reference proteome</keyword>
<feature type="transmembrane region" description="Helical" evidence="1">
    <location>
        <begin position="359"/>
        <end position="382"/>
    </location>
</feature>
<protein>
    <recommendedName>
        <fullName evidence="4">Major facilitator superfamily MFS_1</fullName>
    </recommendedName>
</protein>